<dbReference type="Proteomes" id="UP000681722">
    <property type="component" value="Unassembled WGS sequence"/>
</dbReference>
<dbReference type="EMBL" id="CAJOBC010005551">
    <property type="protein sequence ID" value="CAF3867464.1"/>
    <property type="molecule type" value="Genomic_DNA"/>
</dbReference>
<dbReference type="AlphaFoldDB" id="A0A814P8G0"/>
<name>A0A814P8G0_9BILA</name>
<dbReference type="Proteomes" id="UP000663829">
    <property type="component" value="Unassembled WGS sequence"/>
</dbReference>
<accession>A0A814P8G0</accession>
<sequence length="316" mass="37557">MNFKQLNNSDEIQIKNGSKISISKEKILNENKFTVYFGDNDNFKIQKHLLNGQNLIEILNNFSFNKDITLLKESEKYIYKLIRKETESKNGFTKYSTEQIESFQKLQELVSEKLIEKLIENEINIISDSELPDIWLFKMNFIFNNRNIITKKNKFQNELNLSTSIEIEKLNLINSNVFTILYELIENLFKKHKEILIIVYQWLSIFGYLLIKITQNEFHISIKVQIDKISQNLFQKFKQKDDLENSVLYVIILKNNQTLKEYYLKQTLTGLNEKKKQISNTIDSSSADSNIKKELRETSRFRRTFFKRAITRSKLT</sequence>
<comment type="caution">
    <text evidence="1">The sequence shown here is derived from an EMBL/GenBank/DDBJ whole genome shotgun (WGS) entry which is preliminary data.</text>
</comment>
<protein>
    <submittedName>
        <fullName evidence="1">Uncharacterized protein</fullName>
    </submittedName>
</protein>
<evidence type="ECO:0000313" key="1">
    <source>
        <dbReference type="EMBL" id="CAF1102674.1"/>
    </source>
</evidence>
<evidence type="ECO:0000313" key="2">
    <source>
        <dbReference type="EMBL" id="CAF3867464.1"/>
    </source>
</evidence>
<reference evidence="1" key="1">
    <citation type="submission" date="2021-02" db="EMBL/GenBank/DDBJ databases">
        <authorList>
            <person name="Nowell W R."/>
        </authorList>
    </citation>
    <scope>NUCLEOTIDE SEQUENCE</scope>
</reference>
<proteinExistence type="predicted"/>
<evidence type="ECO:0000313" key="3">
    <source>
        <dbReference type="Proteomes" id="UP000663829"/>
    </source>
</evidence>
<keyword evidence="3" id="KW-1185">Reference proteome</keyword>
<gene>
    <name evidence="1" type="ORF">GPM918_LOCUS18827</name>
    <name evidence="2" type="ORF">SRO942_LOCUS18824</name>
</gene>
<organism evidence="1 3">
    <name type="scientific">Didymodactylos carnosus</name>
    <dbReference type="NCBI Taxonomy" id="1234261"/>
    <lineage>
        <taxon>Eukaryota</taxon>
        <taxon>Metazoa</taxon>
        <taxon>Spiralia</taxon>
        <taxon>Gnathifera</taxon>
        <taxon>Rotifera</taxon>
        <taxon>Eurotatoria</taxon>
        <taxon>Bdelloidea</taxon>
        <taxon>Philodinida</taxon>
        <taxon>Philodinidae</taxon>
        <taxon>Didymodactylos</taxon>
    </lineage>
</organism>
<dbReference type="EMBL" id="CAJNOQ010005551">
    <property type="protein sequence ID" value="CAF1102674.1"/>
    <property type="molecule type" value="Genomic_DNA"/>
</dbReference>